<dbReference type="Proteomes" id="UP000492821">
    <property type="component" value="Unassembled WGS sequence"/>
</dbReference>
<reference evidence="1" key="1">
    <citation type="journal article" date="2013" name="Genetics">
        <title>The draft genome and transcriptome of Panagrellus redivivus are shaped by the harsh demands of a free-living lifestyle.</title>
        <authorList>
            <person name="Srinivasan J."/>
            <person name="Dillman A.R."/>
            <person name="Macchietto M.G."/>
            <person name="Heikkinen L."/>
            <person name="Lakso M."/>
            <person name="Fracchia K.M."/>
            <person name="Antoshechkin I."/>
            <person name="Mortazavi A."/>
            <person name="Wong G."/>
            <person name="Sternberg P.W."/>
        </authorList>
    </citation>
    <scope>NUCLEOTIDE SEQUENCE [LARGE SCALE GENOMIC DNA]</scope>
    <source>
        <strain evidence="1">MT8872</strain>
    </source>
</reference>
<evidence type="ECO:0000313" key="2">
    <source>
        <dbReference type="WBParaSite" id="Pan_g9576.t1"/>
    </source>
</evidence>
<proteinExistence type="predicted"/>
<name>A0A7E4WCB0_PANRE</name>
<sequence length="199" mass="23992">MLESTQSEINQIPLVTLPMAFKQRLAQLAYIPDLKNLRKTCPEIKNLCRNGAREFEQLYLTDDDAHFQKAKFYMYVFRIFKHPYMFLRLIFNDLLSFRPTWHNRCTLQYVEKNRTKIYISDTAVLYCVNSDSYDKIIPYICGPYTRISIRGEVRWDQVKRLMHPNVREIQILAKMDLRPDEYDEFAEFMEQHLRGKPYK</sequence>
<accession>A0A7E4WCB0</accession>
<keyword evidence="1" id="KW-1185">Reference proteome</keyword>
<dbReference type="AlphaFoldDB" id="A0A7E4WCB0"/>
<dbReference type="WBParaSite" id="Pan_g9576.t1">
    <property type="protein sequence ID" value="Pan_g9576.t1"/>
    <property type="gene ID" value="Pan_g9576"/>
</dbReference>
<protein>
    <submittedName>
        <fullName evidence="2">F-box domain-containing protein</fullName>
    </submittedName>
</protein>
<reference evidence="2" key="2">
    <citation type="submission" date="2020-10" db="UniProtKB">
        <authorList>
            <consortium name="WormBaseParasite"/>
        </authorList>
    </citation>
    <scope>IDENTIFICATION</scope>
</reference>
<organism evidence="1 2">
    <name type="scientific">Panagrellus redivivus</name>
    <name type="common">Microworm</name>
    <dbReference type="NCBI Taxonomy" id="6233"/>
    <lineage>
        <taxon>Eukaryota</taxon>
        <taxon>Metazoa</taxon>
        <taxon>Ecdysozoa</taxon>
        <taxon>Nematoda</taxon>
        <taxon>Chromadorea</taxon>
        <taxon>Rhabditida</taxon>
        <taxon>Tylenchina</taxon>
        <taxon>Panagrolaimomorpha</taxon>
        <taxon>Panagrolaimoidea</taxon>
        <taxon>Panagrolaimidae</taxon>
        <taxon>Panagrellus</taxon>
    </lineage>
</organism>
<evidence type="ECO:0000313" key="1">
    <source>
        <dbReference type="Proteomes" id="UP000492821"/>
    </source>
</evidence>